<dbReference type="GO" id="GO:1901135">
    <property type="term" value="P:carbohydrate derivative metabolic process"/>
    <property type="evidence" value="ECO:0007669"/>
    <property type="project" value="InterPro"/>
</dbReference>
<gene>
    <name evidence="2" type="primary">gmhA</name>
    <name evidence="2" type="ordered locus">Minf_1793</name>
</gene>
<evidence type="ECO:0000313" key="3">
    <source>
        <dbReference type="Proteomes" id="UP000009149"/>
    </source>
</evidence>
<dbReference type="eggNOG" id="COG0279">
    <property type="taxonomic scope" value="Bacteria"/>
</dbReference>
<dbReference type="PROSITE" id="PS51464">
    <property type="entry name" value="SIS"/>
    <property type="match status" value="2"/>
</dbReference>
<evidence type="ECO:0000313" key="2">
    <source>
        <dbReference type="EMBL" id="ACD83847.1"/>
    </source>
</evidence>
<evidence type="ECO:0000259" key="1">
    <source>
        <dbReference type="PROSITE" id="PS51464"/>
    </source>
</evidence>
<keyword evidence="2" id="KW-0413">Isomerase</keyword>
<dbReference type="EMBL" id="CP000975">
    <property type="protein sequence ID" value="ACD83847.1"/>
    <property type="molecule type" value="Genomic_DNA"/>
</dbReference>
<reference evidence="2 3" key="1">
    <citation type="journal article" date="2008" name="Biol. Direct">
        <title>Complete genome sequence of the extremely acidophilic methanotroph isolate V4, Methylacidiphilum infernorum, a representative of the bacterial phylum Verrucomicrobia.</title>
        <authorList>
            <person name="Hou S."/>
            <person name="Makarova K.S."/>
            <person name="Saw J.H."/>
            <person name="Senin P."/>
            <person name="Ly B.V."/>
            <person name="Zhou Z."/>
            <person name="Ren Y."/>
            <person name="Wang J."/>
            <person name="Galperin M.Y."/>
            <person name="Omelchenko M.V."/>
            <person name="Wolf Y.I."/>
            <person name="Yutin N."/>
            <person name="Koonin E.V."/>
            <person name="Stott M.B."/>
            <person name="Mountain B.W."/>
            <person name="Crowe M.A."/>
            <person name="Smirnova A.V."/>
            <person name="Dunfield P.F."/>
            <person name="Feng L."/>
            <person name="Wang L."/>
            <person name="Alam M."/>
        </authorList>
    </citation>
    <scope>NUCLEOTIDE SEQUENCE [LARGE SCALE GENOMIC DNA]</scope>
    <source>
        <strain evidence="3">Isolate V4</strain>
    </source>
</reference>
<dbReference type="InterPro" id="IPR050099">
    <property type="entry name" value="SIS_GmhA/DiaA_subfam"/>
</dbReference>
<dbReference type="GO" id="GO:0097367">
    <property type="term" value="F:carbohydrate derivative binding"/>
    <property type="evidence" value="ECO:0007669"/>
    <property type="project" value="InterPro"/>
</dbReference>
<dbReference type="Pfam" id="PF13580">
    <property type="entry name" value="SIS_2"/>
    <property type="match status" value="1"/>
</dbReference>
<sequence>MKMAVDTFWIKQKLQERNEIAEKFFFSEAFKIAQASQEASERFLRGGRLLAFGKGSALSDAQHVAVEFVHPVIVGKKALPALDISAHFSSWLSCLCKKEDMVFGFGPIEGDKEIEEALQWASVKGAMTFAFPGKKGNYAVESPVSDPWIFQEIVETIYHTFWETIHVFLEHRPLGYEIGGLEFLYPSLRSSGHDIGPLLDAVSQSILEKLKEDNRLRERVAEEPLAILQAIELLEETRIRGGKVMVMGNGGSATDANDFVLDLISPPVKKARPFPAVSLAMEPALITALLNDVGAEVVFSRQLLAHAQSNDVLVGISTSGNSTNLLRGFEEAKRRGLSTLALVGHDGGEIKRRGLADVSIVVPSNYIPRIQEVQLSIYHVICEALCNPELPV</sequence>
<dbReference type="InterPro" id="IPR046348">
    <property type="entry name" value="SIS_dom_sf"/>
</dbReference>
<name>B3DXD8_METI4</name>
<dbReference type="SUPFAM" id="SSF53697">
    <property type="entry name" value="SIS domain"/>
    <property type="match status" value="2"/>
</dbReference>
<organism evidence="2 3">
    <name type="scientific">Methylacidiphilum infernorum (isolate V4)</name>
    <name type="common">Methylokorus infernorum (strain V4)</name>
    <dbReference type="NCBI Taxonomy" id="481448"/>
    <lineage>
        <taxon>Bacteria</taxon>
        <taxon>Pseudomonadati</taxon>
        <taxon>Verrucomicrobiota</taxon>
        <taxon>Methylacidiphilae</taxon>
        <taxon>Methylacidiphilales</taxon>
        <taxon>Methylacidiphilaceae</taxon>
        <taxon>Methylacidiphilum (ex Ratnadevi et al. 2023)</taxon>
    </lineage>
</organism>
<protein>
    <submittedName>
        <fullName evidence="2">Phosphoheptose isomerase</fullName>
    </submittedName>
</protein>
<accession>B3DXD8</accession>
<proteinExistence type="predicted"/>
<dbReference type="InterPro" id="IPR001347">
    <property type="entry name" value="SIS_dom"/>
</dbReference>
<feature type="domain" description="SIS" evidence="1">
    <location>
        <begin position="230"/>
        <end position="391"/>
    </location>
</feature>
<dbReference type="InterPro" id="IPR035461">
    <property type="entry name" value="GmhA/DiaA"/>
</dbReference>
<dbReference type="Gene3D" id="3.40.50.10490">
    <property type="entry name" value="Glucose-6-phosphate isomerase like protein, domain 1"/>
    <property type="match status" value="2"/>
</dbReference>
<dbReference type="AlphaFoldDB" id="B3DXD8"/>
<dbReference type="KEGG" id="min:Minf_1793"/>
<dbReference type="HOGENOM" id="CLU_703857_0_0_0"/>
<dbReference type="Proteomes" id="UP000009149">
    <property type="component" value="Chromosome"/>
</dbReference>
<dbReference type="STRING" id="481448.Minf_1793"/>
<dbReference type="GO" id="GO:0016853">
    <property type="term" value="F:isomerase activity"/>
    <property type="evidence" value="ECO:0007669"/>
    <property type="project" value="UniProtKB-KW"/>
</dbReference>
<feature type="domain" description="SIS" evidence="1">
    <location>
        <begin position="39"/>
        <end position="212"/>
    </location>
</feature>
<dbReference type="CDD" id="cd05006">
    <property type="entry name" value="SIS_GmhA"/>
    <property type="match status" value="1"/>
</dbReference>
<dbReference type="PANTHER" id="PTHR30390">
    <property type="entry name" value="SEDOHEPTULOSE 7-PHOSPHATE ISOMERASE / DNAA INITIATOR-ASSOCIATING FACTOR FOR REPLICATION INITIATION"/>
    <property type="match status" value="1"/>
</dbReference>